<reference evidence="3 5" key="2">
    <citation type="submission" date="2018-08" db="EMBL/GenBank/DDBJ databases">
        <title>Genomic Encyclopedia of Archaeal and Bacterial Type Strains, Phase II (KMG-II): from individual species to whole genera.</title>
        <authorList>
            <person name="Goeker M."/>
        </authorList>
    </citation>
    <scope>NUCLEOTIDE SEQUENCE [LARGE SCALE GENOMIC DNA]</scope>
    <source>
        <strain evidence="3 5">DSM 2261</strain>
    </source>
</reference>
<evidence type="ECO:0000313" key="2">
    <source>
        <dbReference type="EMBL" id="AKJ03237.1"/>
    </source>
</evidence>
<dbReference type="RefSeq" id="WP_047857356.1">
    <property type="nucleotide sequence ID" value="NZ_CP011509.1"/>
</dbReference>
<evidence type="ECO:0000259" key="1">
    <source>
        <dbReference type="Pfam" id="PF09347"/>
    </source>
</evidence>
<dbReference type="Proteomes" id="UP000256345">
    <property type="component" value="Unassembled WGS sequence"/>
</dbReference>
<evidence type="ECO:0000313" key="4">
    <source>
        <dbReference type="Proteomes" id="UP000035579"/>
    </source>
</evidence>
<dbReference type="PANTHER" id="PTHR31527">
    <property type="entry name" value="RE64534P"/>
    <property type="match status" value="1"/>
</dbReference>
<dbReference type="AlphaFoldDB" id="A0AAC8TES5"/>
<proteinExistence type="predicted"/>
<dbReference type="KEGG" id="age:AA314_04863"/>
<reference evidence="2 4" key="1">
    <citation type="submission" date="2015-05" db="EMBL/GenBank/DDBJ databases">
        <title>Genome assembly of Archangium gephyra DSM 2261.</title>
        <authorList>
            <person name="Sharma G."/>
            <person name="Subramanian S."/>
        </authorList>
    </citation>
    <scope>NUCLEOTIDE SEQUENCE [LARGE SCALE GENOMIC DNA]</scope>
    <source>
        <strain evidence="2 4">DSM 2261</strain>
    </source>
</reference>
<dbReference type="PANTHER" id="PTHR31527:SF0">
    <property type="entry name" value="RE64534P"/>
    <property type="match status" value="1"/>
</dbReference>
<name>A0AAC8TES5_9BACT</name>
<accession>A0AAC8TES5</accession>
<protein>
    <submittedName>
        <fullName evidence="2">Aminomethyltransferase</fullName>
    </submittedName>
</protein>
<dbReference type="InterPro" id="IPR018959">
    <property type="entry name" value="DUF1989"/>
</dbReference>
<gene>
    <name evidence="2" type="ORF">AA314_04863</name>
    <name evidence="3" type="ORF">ATI61_11893</name>
</gene>
<evidence type="ECO:0000313" key="3">
    <source>
        <dbReference type="EMBL" id="REG22888.1"/>
    </source>
</evidence>
<feature type="domain" description="DUF1989" evidence="1">
    <location>
        <begin position="3"/>
        <end position="167"/>
    </location>
</feature>
<keyword evidence="5" id="KW-1185">Reference proteome</keyword>
<dbReference type="EMBL" id="CP011509">
    <property type="protein sequence ID" value="AKJ03237.1"/>
    <property type="molecule type" value="Genomic_DNA"/>
</dbReference>
<sequence length="193" mass="21577">MIEIPAQTGVAFTLRPGQRLRVRDPEGLQVSDLFCFNRTDPGEWLSSGRSVDYADTLLLTTGHALYSNRSRVMLRIVEDEVGRHDFLMTPCSLAMFRLVAGNEEWHPSCHENLAKSLAPFGISPDQISTTFNIFMNVVFEPSGRLHIEPPLSRVGQSILFQAEMELLVGLTACSHEETNAGRCKPITYELLDP</sequence>
<evidence type="ECO:0000313" key="5">
    <source>
        <dbReference type="Proteomes" id="UP000256345"/>
    </source>
</evidence>
<dbReference type="Pfam" id="PF09347">
    <property type="entry name" value="DUF1989"/>
    <property type="match status" value="1"/>
</dbReference>
<dbReference type="Proteomes" id="UP000035579">
    <property type="component" value="Chromosome"/>
</dbReference>
<organism evidence="2 4">
    <name type="scientific">Archangium gephyra</name>
    <dbReference type="NCBI Taxonomy" id="48"/>
    <lineage>
        <taxon>Bacteria</taxon>
        <taxon>Pseudomonadati</taxon>
        <taxon>Myxococcota</taxon>
        <taxon>Myxococcia</taxon>
        <taxon>Myxococcales</taxon>
        <taxon>Cystobacterineae</taxon>
        <taxon>Archangiaceae</taxon>
        <taxon>Archangium</taxon>
    </lineage>
</organism>
<dbReference type="EMBL" id="QUMU01000018">
    <property type="protein sequence ID" value="REG22888.1"/>
    <property type="molecule type" value="Genomic_DNA"/>
</dbReference>